<keyword evidence="2" id="KW-1185">Reference proteome</keyword>
<organism evidence="1 2">
    <name type="scientific">Tigheibacillus halophilus</name>
    <dbReference type="NCBI Taxonomy" id="361280"/>
    <lineage>
        <taxon>Bacteria</taxon>
        <taxon>Bacillati</taxon>
        <taxon>Bacillota</taxon>
        <taxon>Bacilli</taxon>
        <taxon>Bacillales</taxon>
        <taxon>Bacillaceae</taxon>
        <taxon>Tigheibacillus</taxon>
    </lineage>
</organism>
<gene>
    <name evidence="1" type="ORF">RWE15_11350</name>
</gene>
<reference evidence="1 2" key="1">
    <citation type="submission" date="2023-10" db="EMBL/GenBank/DDBJ databases">
        <title>Virgibacillus halophilus 5B73C genome.</title>
        <authorList>
            <person name="Miliotis G."/>
            <person name="Sengupta P."/>
            <person name="Hameed A."/>
            <person name="Chuvochina M."/>
            <person name="Mcdonagh F."/>
            <person name="Simpson A.C."/>
            <person name="Singh N.K."/>
            <person name="Rekha P.D."/>
            <person name="Raman K."/>
            <person name="Hugenholtz P."/>
            <person name="Venkateswaran K."/>
        </authorList>
    </citation>
    <scope>NUCLEOTIDE SEQUENCE [LARGE SCALE GENOMIC DNA]</scope>
    <source>
        <strain evidence="1 2">5B73C</strain>
    </source>
</reference>
<sequence length="95" mass="11002">MDKPIYFAVCSYIPDILRGESINVGILVHVPDNKFVQFYKTKNLSRIRSFDDEVELDVLKALLESIAYQFNNNRASELEGIDNQGFLKKRISLLY</sequence>
<dbReference type="InterPro" id="IPR021398">
    <property type="entry name" value="DUF3037"/>
</dbReference>
<comment type="caution">
    <text evidence="1">The sequence shown here is derived from an EMBL/GenBank/DDBJ whole genome shotgun (WGS) entry which is preliminary data.</text>
</comment>
<evidence type="ECO:0000313" key="1">
    <source>
        <dbReference type="EMBL" id="MDY0394918.1"/>
    </source>
</evidence>
<name>A0ABU5C7U2_9BACI</name>
<protein>
    <submittedName>
        <fullName evidence="1">DUF3037 domain-containing protein</fullName>
    </submittedName>
</protein>
<dbReference type="Proteomes" id="UP001281447">
    <property type="component" value="Unassembled WGS sequence"/>
</dbReference>
<evidence type="ECO:0000313" key="2">
    <source>
        <dbReference type="Proteomes" id="UP001281447"/>
    </source>
</evidence>
<dbReference type="EMBL" id="JAWDIP010000003">
    <property type="protein sequence ID" value="MDY0394918.1"/>
    <property type="molecule type" value="Genomic_DNA"/>
</dbReference>
<accession>A0ABU5C7U2</accession>
<proteinExistence type="predicted"/>
<dbReference type="Pfam" id="PF11236">
    <property type="entry name" value="DUF3037"/>
    <property type="match status" value="1"/>
</dbReference>